<dbReference type="EC" id="2.7.4.25" evidence="1"/>
<organism evidence="13 14">
    <name type="scientific">Cetraspora pellucida</name>
    <dbReference type="NCBI Taxonomy" id="1433469"/>
    <lineage>
        <taxon>Eukaryota</taxon>
        <taxon>Fungi</taxon>
        <taxon>Fungi incertae sedis</taxon>
        <taxon>Mucoromycota</taxon>
        <taxon>Glomeromycotina</taxon>
        <taxon>Glomeromycetes</taxon>
        <taxon>Diversisporales</taxon>
        <taxon>Gigasporaceae</taxon>
        <taxon>Cetraspora</taxon>
    </lineage>
</organism>
<evidence type="ECO:0000256" key="1">
    <source>
        <dbReference type="ARBA" id="ARBA00012906"/>
    </source>
</evidence>
<dbReference type="Gene3D" id="1.10.132.20">
    <property type="entry name" value="Ribosome-recycling factor"/>
    <property type="match status" value="1"/>
</dbReference>
<dbReference type="GO" id="GO:0006139">
    <property type="term" value="P:nucleobase-containing compound metabolic process"/>
    <property type="evidence" value="ECO:0007669"/>
    <property type="project" value="InterPro"/>
</dbReference>
<dbReference type="InterPro" id="IPR036227">
    <property type="entry name" value="Ribosomal_uL15/eL18_sf"/>
</dbReference>
<evidence type="ECO:0000256" key="4">
    <source>
        <dbReference type="ARBA" id="ARBA00022777"/>
    </source>
</evidence>
<protein>
    <recommendedName>
        <fullName evidence="1">(d)CMP kinase</fullName>
        <ecNumber evidence="1">2.7.4.25</ecNumber>
    </recommendedName>
</protein>
<dbReference type="GO" id="GO:1990904">
    <property type="term" value="C:ribonucleoprotein complex"/>
    <property type="evidence" value="ECO:0007669"/>
    <property type="project" value="UniProtKB-KW"/>
</dbReference>
<keyword evidence="7" id="KW-0687">Ribonucleoprotein</keyword>
<evidence type="ECO:0000313" key="14">
    <source>
        <dbReference type="Proteomes" id="UP000789759"/>
    </source>
</evidence>
<feature type="compositionally biased region" description="Basic and acidic residues" evidence="10">
    <location>
        <begin position="158"/>
        <end position="174"/>
    </location>
</feature>
<sequence length="317" mass="36562">MNDYLVSVVKKRHRVGRGPGSGHGKTCKRGQKGQNSRFVGRKSLKLKKKAPRQEKINIAIDGPAASGKTTVGKELARRLNYQFLDSGLLYRHFAYFWQEFWEKSGRDQDYKSRINEEEINELSRSKNLKFVSHWKFGLTIGSLSRTAKNYSPLSTKSDSGRRRELSERDERDKNQEIKKKATELLEKELEIFVGKLERIRSNQISLETIRGLTISYQGEKKPLKTISSLRVSPSNELIIRVFEPQLTSLIVEPVRKMGYKLEGITKNEAYFTLLSSGESREKLIRDVKSITEEGKVAFRQVRQALREKIWGLSPRQK</sequence>
<dbReference type="SUPFAM" id="SSF52540">
    <property type="entry name" value="P-loop containing nucleoside triphosphate hydrolases"/>
    <property type="match status" value="1"/>
</dbReference>
<evidence type="ECO:0000256" key="2">
    <source>
        <dbReference type="ARBA" id="ARBA00022679"/>
    </source>
</evidence>
<dbReference type="Proteomes" id="UP000789759">
    <property type="component" value="Unassembled WGS sequence"/>
</dbReference>
<comment type="catalytic activity">
    <reaction evidence="9">
        <text>CMP + ATP = CDP + ADP</text>
        <dbReference type="Rhea" id="RHEA:11600"/>
        <dbReference type="ChEBI" id="CHEBI:30616"/>
        <dbReference type="ChEBI" id="CHEBI:58069"/>
        <dbReference type="ChEBI" id="CHEBI:60377"/>
        <dbReference type="ChEBI" id="CHEBI:456216"/>
        <dbReference type="EC" id="2.7.4.25"/>
    </reaction>
</comment>
<keyword evidence="3" id="KW-0547">Nucleotide-binding</keyword>
<keyword evidence="5" id="KW-0067">ATP-binding</keyword>
<comment type="catalytic activity">
    <reaction evidence="8">
        <text>dCMP + ATP = dCDP + ADP</text>
        <dbReference type="Rhea" id="RHEA:25094"/>
        <dbReference type="ChEBI" id="CHEBI:30616"/>
        <dbReference type="ChEBI" id="CHEBI:57566"/>
        <dbReference type="ChEBI" id="CHEBI:58593"/>
        <dbReference type="ChEBI" id="CHEBI:456216"/>
        <dbReference type="EC" id="2.7.4.25"/>
    </reaction>
</comment>
<dbReference type="SUPFAM" id="SSF52080">
    <property type="entry name" value="Ribosomal proteins L15p and L18e"/>
    <property type="match status" value="1"/>
</dbReference>
<keyword evidence="4" id="KW-0418">Kinase</keyword>
<evidence type="ECO:0000256" key="6">
    <source>
        <dbReference type="ARBA" id="ARBA00022980"/>
    </source>
</evidence>
<dbReference type="GO" id="GO:0005840">
    <property type="term" value="C:ribosome"/>
    <property type="evidence" value="ECO:0007669"/>
    <property type="project" value="UniProtKB-KW"/>
</dbReference>
<evidence type="ECO:0000313" key="13">
    <source>
        <dbReference type="EMBL" id="CAG8799978.1"/>
    </source>
</evidence>
<dbReference type="GO" id="GO:0005524">
    <property type="term" value="F:ATP binding"/>
    <property type="evidence" value="ECO:0007669"/>
    <property type="project" value="UniProtKB-KW"/>
</dbReference>
<reference evidence="13" key="1">
    <citation type="submission" date="2021-06" db="EMBL/GenBank/DDBJ databases">
        <authorList>
            <person name="Kallberg Y."/>
            <person name="Tangrot J."/>
            <person name="Rosling A."/>
        </authorList>
    </citation>
    <scope>NUCLEOTIDE SEQUENCE</scope>
    <source>
        <strain evidence="13">FL966</strain>
    </source>
</reference>
<dbReference type="InterPro" id="IPR036191">
    <property type="entry name" value="RRF_sf"/>
</dbReference>
<dbReference type="Pfam" id="PF02224">
    <property type="entry name" value="Cytidylate_kin"/>
    <property type="match status" value="1"/>
</dbReference>
<dbReference type="GO" id="GO:0036431">
    <property type="term" value="F:dCMP kinase activity"/>
    <property type="evidence" value="ECO:0007669"/>
    <property type="project" value="InterPro"/>
</dbReference>
<evidence type="ECO:0000256" key="3">
    <source>
        <dbReference type="ARBA" id="ARBA00022741"/>
    </source>
</evidence>
<dbReference type="InterPro" id="IPR027417">
    <property type="entry name" value="P-loop_NTPase"/>
</dbReference>
<evidence type="ECO:0000256" key="7">
    <source>
        <dbReference type="ARBA" id="ARBA00023274"/>
    </source>
</evidence>
<keyword evidence="2" id="KW-0808">Transferase</keyword>
<dbReference type="EMBL" id="CAJVQA010030737">
    <property type="protein sequence ID" value="CAG8799978.1"/>
    <property type="molecule type" value="Genomic_DNA"/>
</dbReference>
<name>A0A9N9JYR7_9GLOM</name>
<evidence type="ECO:0000256" key="5">
    <source>
        <dbReference type="ARBA" id="ARBA00022840"/>
    </source>
</evidence>
<comment type="caution">
    <text evidence="13">The sequence shown here is derived from an EMBL/GenBank/DDBJ whole genome shotgun (WGS) entry which is preliminary data.</text>
</comment>
<evidence type="ECO:0000256" key="8">
    <source>
        <dbReference type="ARBA" id="ARBA00047615"/>
    </source>
</evidence>
<feature type="domain" description="Cytidylate kinase" evidence="12">
    <location>
        <begin position="58"/>
        <end position="131"/>
    </location>
</feature>
<evidence type="ECO:0000256" key="10">
    <source>
        <dbReference type="SAM" id="MobiDB-lite"/>
    </source>
</evidence>
<dbReference type="Gene3D" id="3.40.50.300">
    <property type="entry name" value="P-loop containing nucleotide triphosphate hydrolases"/>
    <property type="match status" value="1"/>
</dbReference>
<feature type="region of interest" description="Disordered" evidence="10">
    <location>
        <begin position="14"/>
        <end position="34"/>
    </location>
</feature>
<feature type="region of interest" description="Disordered" evidence="10">
    <location>
        <begin position="150"/>
        <end position="174"/>
    </location>
</feature>
<keyword evidence="14" id="KW-1185">Reference proteome</keyword>
<proteinExistence type="predicted"/>
<dbReference type="OrthoDB" id="2404247at2759"/>
<dbReference type="SUPFAM" id="SSF55194">
    <property type="entry name" value="Ribosome recycling factor, RRF"/>
    <property type="match status" value="1"/>
</dbReference>
<evidence type="ECO:0000259" key="12">
    <source>
        <dbReference type="Pfam" id="PF02224"/>
    </source>
</evidence>
<dbReference type="InterPro" id="IPR011994">
    <property type="entry name" value="Cytidylate_kinase_dom"/>
</dbReference>
<gene>
    <name evidence="13" type="ORF">CPELLU_LOCUS17632</name>
</gene>
<dbReference type="Pfam" id="PF01765">
    <property type="entry name" value="RRF"/>
    <property type="match status" value="1"/>
</dbReference>
<feature type="domain" description="Ribosome recycling factor" evidence="11">
    <location>
        <begin position="195"/>
        <end position="309"/>
    </location>
</feature>
<keyword evidence="6" id="KW-0689">Ribosomal protein</keyword>
<evidence type="ECO:0000259" key="11">
    <source>
        <dbReference type="Pfam" id="PF01765"/>
    </source>
</evidence>
<evidence type="ECO:0000256" key="9">
    <source>
        <dbReference type="ARBA" id="ARBA00048478"/>
    </source>
</evidence>
<dbReference type="InterPro" id="IPR023584">
    <property type="entry name" value="Ribosome_recyc_fac_dom"/>
</dbReference>
<dbReference type="AlphaFoldDB" id="A0A9N9JYR7"/>
<accession>A0A9N9JYR7</accession>